<dbReference type="InterPro" id="IPR036291">
    <property type="entry name" value="NAD(P)-bd_dom_sf"/>
</dbReference>
<gene>
    <name evidence="4" type="ORF">ACFPFO_07015</name>
</gene>
<dbReference type="InterPro" id="IPR000683">
    <property type="entry name" value="Gfo/Idh/MocA-like_OxRdtase_N"/>
</dbReference>
<dbReference type="AlphaFoldDB" id="A0ABD5QD53"/>
<dbReference type="InterPro" id="IPR004104">
    <property type="entry name" value="Gfo/Idh/MocA-like_OxRdtase_C"/>
</dbReference>
<dbReference type="SUPFAM" id="SSF51735">
    <property type="entry name" value="NAD(P)-binding Rossmann-fold domains"/>
    <property type="match status" value="1"/>
</dbReference>
<feature type="domain" description="Gfo/Idh/MocA-like oxidoreductase N-terminal" evidence="2">
    <location>
        <begin position="22"/>
        <end position="135"/>
    </location>
</feature>
<dbReference type="GO" id="GO:0016491">
    <property type="term" value="F:oxidoreductase activity"/>
    <property type="evidence" value="ECO:0007669"/>
    <property type="project" value="UniProtKB-KW"/>
</dbReference>
<dbReference type="Pfam" id="PF02894">
    <property type="entry name" value="GFO_IDH_MocA_C"/>
    <property type="match status" value="1"/>
</dbReference>
<evidence type="ECO:0000259" key="2">
    <source>
        <dbReference type="Pfam" id="PF01408"/>
    </source>
</evidence>
<dbReference type="SUPFAM" id="SSF55347">
    <property type="entry name" value="Glyceraldehyde-3-phosphate dehydrogenase-like, C-terminal domain"/>
    <property type="match status" value="1"/>
</dbReference>
<sequence length="364" mass="39796">MSQHTVAIVGTGPDPANPTVSGFAMGYRHAEAYRNHEDCRVAACADVVPENAEAFADEFGISEGNVFEDYEAMLAAVEPEIVSVCVPPAIHADIVVGCAESGAVRAIHCEKPMADTLENARRMVEVCDREGVGLTFNRQRRFGRPFTEAKRLLDDGAIGDLERVEIGWGDFYDTGAHTIDLAGMFNDDRPAEWVIAQLDYRTEDVRFGAHQENQIWAQWRYENGVYGVMSTGEGSDFVDAALALRGTGGTIRIDAPDGPMLEVERDGERESVNVGGETMHAAPTEEERFGSVFQDRSIAAVVRSLETGDPSELRGEIGLQTAEVIFGGYESVRRRARIDLPVEVEDNPLEALVESGELSPRTQD</sequence>
<name>A0ABD5QD53_9EURY</name>
<dbReference type="Gene3D" id="3.30.360.10">
    <property type="entry name" value="Dihydrodipicolinate Reductase, domain 2"/>
    <property type="match status" value="1"/>
</dbReference>
<proteinExistence type="predicted"/>
<dbReference type="PANTHER" id="PTHR43818:SF11">
    <property type="entry name" value="BCDNA.GH03377"/>
    <property type="match status" value="1"/>
</dbReference>
<dbReference type="InterPro" id="IPR050463">
    <property type="entry name" value="Gfo/Idh/MocA_oxidrdct_glycsds"/>
</dbReference>
<accession>A0ABD5QD53</accession>
<keyword evidence="1" id="KW-0560">Oxidoreductase</keyword>
<dbReference type="Proteomes" id="UP001595925">
    <property type="component" value="Unassembled WGS sequence"/>
</dbReference>
<dbReference type="PANTHER" id="PTHR43818">
    <property type="entry name" value="BCDNA.GH03377"/>
    <property type="match status" value="1"/>
</dbReference>
<dbReference type="EMBL" id="JBHSJG010000026">
    <property type="protein sequence ID" value="MFC4987514.1"/>
    <property type="molecule type" value="Genomic_DNA"/>
</dbReference>
<dbReference type="Pfam" id="PF01408">
    <property type="entry name" value="GFO_IDH_MocA"/>
    <property type="match status" value="1"/>
</dbReference>
<keyword evidence="5" id="KW-1185">Reference proteome</keyword>
<protein>
    <submittedName>
        <fullName evidence="4">Gfo/Idh/MocA family protein</fullName>
    </submittedName>
</protein>
<reference evidence="4 5" key="1">
    <citation type="journal article" date="2019" name="Int. J. Syst. Evol. Microbiol.">
        <title>The Global Catalogue of Microorganisms (GCM) 10K type strain sequencing project: providing services to taxonomists for standard genome sequencing and annotation.</title>
        <authorList>
            <consortium name="The Broad Institute Genomics Platform"/>
            <consortium name="The Broad Institute Genome Sequencing Center for Infectious Disease"/>
            <person name="Wu L."/>
            <person name="Ma J."/>
        </authorList>
    </citation>
    <scope>NUCLEOTIDE SEQUENCE [LARGE SCALE GENOMIC DNA]</scope>
    <source>
        <strain evidence="4 5">CGMCC 1.15824</strain>
    </source>
</reference>
<evidence type="ECO:0000259" key="3">
    <source>
        <dbReference type="Pfam" id="PF02894"/>
    </source>
</evidence>
<evidence type="ECO:0000256" key="1">
    <source>
        <dbReference type="ARBA" id="ARBA00023002"/>
    </source>
</evidence>
<dbReference type="Gene3D" id="3.40.50.720">
    <property type="entry name" value="NAD(P)-binding Rossmann-like Domain"/>
    <property type="match status" value="1"/>
</dbReference>
<evidence type="ECO:0000313" key="4">
    <source>
        <dbReference type="EMBL" id="MFC4987514.1"/>
    </source>
</evidence>
<organism evidence="4 5">
    <name type="scientific">Saliphagus infecundisoli</name>
    <dbReference type="NCBI Taxonomy" id="1849069"/>
    <lineage>
        <taxon>Archaea</taxon>
        <taxon>Methanobacteriati</taxon>
        <taxon>Methanobacteriota</taxon>
        <taxon>Stenosarchaea group</taxon>
        <taxon>Halobacteria</taxon>
        <taxon>Halobacteriales</taxon>
        <taxon>Natrialbaceae</taxon>
        <taxon>Saliphagus</taxon>
    </lineage>
</organism>
<comment type="caution">
    <text evidence="4">The sequence shown here is derived from an EMBL/GenBank/DDBJ whole genome shotgun (WGS) entry which is preliminary data.</text>
</comment>
<feature type="domain" description="Gfo/Idh/MocA-like oxidoreductase C-terminal" evidence="3">
    <location>
        <begin position="169"/>
        <end position="339"/>
    </location>
</feature>
<dbReference type="RefSeq" id="WP_224828868.1">
    <property type="nucleotide sequence ID" value="NZ_JAIVEF010000011.1"/>
</dbReference>
<evidence type="ECO:0000313" key="5">
    <source>
        <dbReference type="Proteomes" id="UP001595925"/>
    </source>
</evidence>